<reference evidence="1" key="1">
    <citation type="submission" date="2023-04" db="EMBL/GenBank/DDBJ databases">
        <title>The human skin virome in hidradenitis suppurativa patients.</title>
        <authorList>
            <person name="Jansen D."/>
        </authorList>
    </citation>
    <scope>NUCLEOTIDE SEQUENCE</scope>
    <source>
        <strain evidence="1">VC4_HSPhageC</strain>
    </source>
</reference>
<dbReference type="EMBL" id="OQ890326">
    <property type="protein sequence ID" value="WLJ26384.1"/>
    <property type="molecule type" value="Genomic_DNA"/>
</dbReference>
<proteinExistence type="predicted"/>
<accession>A0AA49X4C2</accession>
<name>A0AA49X4C2_9VIRU</name>
<evidence type="ECO:0000313" key="1">
    <source>
        <dbReference type="EMBL" id="WLJ26384.1"/>
    </source>
</evidence>
<organism evidence="1">
    <name type="scientific">Firmicutes phage HS18</name>
    <dbReference type="NCBI Taxonomy" id="3056396"/>
    <lineage>
        <taxon>Viruses</taxon>
    </lineage>
</organism>
<protein>
    <submittedName>
        <fullName evidence="1">Uncharacterized protein</fullName>
    </submittedName>
</protein>
<sequence>MKTLTSSLSEVSSRIVWNITKHIRRMKTRKKERERQHRRI</sequence>